<dbReference type="InterPro" id="IPR018838">
    <property type="entry name" value="ZGRF1-like_N"/>
</dbReference>
<dbReference type="RefSeq" id="XP_008870313.1">
    <property type="nucleotide sequence ID" value="XM_008872091.1"/>
</dbReference>
<proteinExistence type="predicted"/>
<evidence type="ECO:0000313" key="3">
    <source>
        <dbReference type="EMBL" id="ETW01315.1"/>
    </source>
</evidence>
<organism evidence="3">
    <name type="scientific">Aphanomyces invadans</name>
    <dbReference type="NCBI Taxonomy" id="157072"/>
    <lineage>
        <taxon>Eukaryota</taxon>
        <taxon>Sar</taxon>
        <taxon>Stramenopiles</taxon>
        <taxon>Oomycota</taxon>
        <taxon>Saprolegniomycetes</taxon>
        <taxon>Saprolegniales</taxon>
        <taxon>Verrucalvaceae</taxon>
        <taxon>Aphanomyces</taxon>
    </lineage>
</organism>
<dbReference type="EMBL" id="KI913963">
    <property type="protein sequence ID" value="ETW01315.1"/>
    <property type="molecule type" value="Genomic_DNA"/>
</dbReference>
<feature type="region of interest" description="Disordered" evidence="1">
    <location>
        <begin position="145"/>
        <end position="171"/>
    </location>
</feature>
<dbReference type="VEuPathDB" id="FungiDB:H310_06879"/>
<sequence length="248" mass="27549">MIACLYTKHKTQKKKTYHDGHVVRSSTKITLQNDQGMTIDSMPQTDTEWTRNFPHFDFPKFLVDIDEDAYSDNHVPGTGTPHVTAPETSGSSCGRTGSNLVKYVPQRSKFQPPKRKHEIEYDAPSTSKNAADFTRTFSFNKSNITSTPSAPKVGHLTPSPTIRAPAATPQVTPPAIMSKKCRYEKNVDDAPCPEVVKNGIARVVERCAPSDIASELSNFVGCEWPDLPKPVCRTYDEVRRLLGCPEPK</sequence>
<dbReference type="Pfam" id="PF10382">
    <property type="entry name" value="ZGRF1-like_N"/>
    <property type="match status" value="1"/>
</dbReference>
<name>A0A024U4Z9_9STRA</name>
<feature type="domain" description="5'-3' DNA helicase ZGRF1-like N-terminal" evidence="2">
    <location>
        <begin position="4"/>
        <end position="67"/>
    </location>
</feature>
<reference evidence="3" key="1">
    <citation type="submission" date="2013-12" db="EMBL/GenBank/DDBJ databases">
        <title>The Genome Sequence of Aphanomyces invadans NJM9701.</title>
        <authorList>
            <consortium name="The Broad Institute Genomics Platform"/>
            <person name="Russ C."/>
            <person name="Tyler B."/>
            <person name="van West P."/>
            <person name="Dieguez-Uribeondo J."/>
            <person name="Young S.K."/>
            <person name="Zeng Q."/>
            <person name="Gargeya S."/>
            <person name="Fitzgerald M."/>
            <person name="Abouelleil A."/>
            <person name="Alvarado L."/>
            <person name="Chapman S.B."/>
            <person name="Gainer-Dewar J."/>
            <person name="Goldberg J."/>
            <person name="Griggs A."/>
            <person name="Gujja S."/>
            <person name="Hansen M."/>
            <person name="Howarth C."/>
            <person name="Imamovic A."/>
            <person name="Ireland A."/>
            <person name="Larimer J."/>
            <person name="McCowan C."/>
            <person name="Murphy C."/>
            <person name="Pearson M."/>
            <person name="Poon T.W."/>
            <person name="Priest M."/>
            <person name="Roberts A."/>
            <person name="Saif S."/>
            <person name="Shea T."/>
            <person name="Sykes S."/>
            <person name="Wortman J."/>
            <person name="Nusbaum C."/>
            <person name="Birren B."/>
        </authorList>
    </citation>
    <scope>NUCLEOTIDE SEQUENCE [LARGE SCALE GENOMIC DNA]</scope>
    <source>
        <strain evidence="3">NJM9701</strain>
    </source>
</reference>
<feature type="compositionally biased region" description="Polar residues" evidence="1">
    <location>
        <begin position="86"/>
        <end position="98"/>
    </location>
</feature>
<evidence type="ECO:0000259" key="2">
    <source>
        <dbReference type="Pfam" id="PF10382"/>
    </source>
</evidence>
<dbReference type="AlphaFoldDB" id="A0A024U4Z9"/>
<dbReference type="OrthoDB" id="71559at2759"/>
<protein>
    <recommendedName>
        <fullName evidence="2">5'-3' DNA helicase ZGRF1-like N-terminal domain-containing protein</fullName>
    </recommendedName>
</protein>
<dbReference type="GeneID" id="20083929"/>
<gene>
    <name evidence="3" type="ORF">H310_06879</name>
</gene>
<feature type="region of interest" description="Disordered" evidence="1">
    <location>
        <begin position="77"/>
        <end position="98"/>
    </location>
</feature>
<evidence type="ECO:0000256" key="1">
    <source>
        <dbReference type="SAM" id="MobiDB-lite"/>
    </source>
</evidence>
<accession>A0A024U4Z9</accession>